<dbReference type="RefSeq" id="WP_219797648.1">
    <property type="nucleotide sequence ID" value="NZ_CP080095.1"/>
</dbReference>
<proteinExistence type="predicted"/>
<protein>
    <submittedName>
        <fullName evidence="1">Uncharacterized protein</fullName>
    </submittedName>
</protein>
<organism evidence="1 2">
    <name type="scientific">Paraburkholderia edwinii</name>
    <dbReference type="NCBI Taxonomy" id="2861782"/>
    <lineage>
        <taxon>Bacteria</taxon>
        <taxon>Pseudomonadati</taxon>
        <taxon>Pseudomonadota</taxon>
        <taxon>Betaproteobacteria</taxon>
        <taxon>Burkholderiales</taxon>
        <taxon>Burkholderiaceae</taxon>
        <taxon>Paraburkholderia</taxon>
    </lineage>
</organism>
<evidence type="ECO:0000313" key="2">
    <source>
        <dbReference type="Proteomes" id="UP000826462"/>
    </source>
</evidence>
<dbReference type="EMBL" id="CP080095">
    <property type="protein sequence ID" value="QYD68255.1"/>
    <property type="molecule type" value="Genomic_DNA"/>
</dbReference>
<gene>
    <name evidence="1" type="ORF">KZJ38_18635</name>
</gene>
<accession>A0ABX8ULU7</accession>
<evidence type="ECO:0000313" key="1">
    <source>
        <dbReference type="EMBL" id="QYD68255.1"/>
    </source>
</evidence>
<keyword evidence="2" id="KW-1185">Reference proteome</keyword>
<dbReference type="Proteomes" id="UP000826462">
    <property type="component" value="Chromosome 1"/>
</dbReference>
<reference evidence="1 2" key="1">
    <citation type="submission" date="2021-07" db="EMBL/GenBank/DDBJ databases">
        <title>Paraburkholderia edwinii protects Aspergillus sp. from phenazines by acting as a toxin sponge.</title>
        <authorList>
            <person name="Dahlstrom K.M."/>
            <person name="Newman D.K."/>
        </authorList>
    </citation>
    <scope>NUCLEOTIDE SEQUENCE [LARGE SCALE GENOMIC DNA]</scope>
    <source>
        <strain evidence="1 2">Pe01</strain>
    </source>
</reference>
<sequence>MNESVRMNVRAGALHYATAMPISGAVHAINCRSISAETFERPENFFATLAGWGCAADCTDCARTVSAQRRVALCVPVVRDIPRTCTDAINAIRTRGGSKKIVFR</sequence>
<name>A0ABX8ULU7_9BURK</name>